<keyword evidence="1" id="KW-1133">Transmembrane helix</keyword>
<dbReference type="AlphaFoldDB" id="A0ABD5MKV6"/>
<evidence type="ECO:0000256" key="1">
    <source>
        <dbReference type="SAM" id="Phobius"/>
    </source>
</evidence>
<proteinExistence type="predicted"/>
<dbReference type="EMBL" id="JBGNYA010000001">
    <property type="protein sequence ID" value="MFA1611926.1"/>
    <property type="molecule type" value="Genomic_DNA"/>
</dbReference>
<keyword evidence="1" id="KW-0472">Membrane</keyword>
<gene>
    <name evidence="2" type="ORF">OS889_13035</name>
</gene>
<organism evidence="2 3">
    <name type="scientific">Halobellus rubicundus</name>
    <dbReference type="NCBI Taxonomy" id="2996466"/>
    <lineage>
        <taxon>Archaea</taxon>
        <taxon>Methanobacteriati</taxon>
        <taxon>Methanobacteriota</taxon>
        <taxon>Stenosarchaea group</taxon>
        <taxon>Halobacteria</taxon>
        <taxon>Halobacteriales</taxon>
        <taxon>Haloferacaceae</taxon>
        <taxon>Halobellus</taxon>
    </lineage>
</organism>
<dbReference type="Proteomes" id="UP001570511">
    <property type="component" value="Unassembled WGS sequence"/>
</dbReference>
<evidence type="ECO:0000313" key="3">
    <source>
        <dbReference type="Proteomes" id="UP001570511"/>
    </source>
</evidence>
<protein>
    <submittedName>
        <fullName evidence="2">Uncharacterized protein</fullName>
    </submittedName>
</protein>
<comment type="caution">
    <text evidence="2">The sequence shown here is derived from an EMBL/GenBank/DDBJ whole genome shotgun (WGS) entry which is preliminary data.</text>
</comment>
<keyword evidence="1" id="KW-0812">Transmembrane</keyword>
<reference evidence="2 3" key="1">
    <citation type="submission" date="2024-08" db="EMBL/GenBank/DDBJ databases">
        <title>Halobellus sp. MBLA0158 whole genome sequence.</title>
        <authorList>
            <person name="Hwang C.Y."/>
            <person name="Cho E.-S."/>
            <person name="Seo M.-J."/>
        </authorList>
    </citation>
    <scope>NUCLEOTIDE SEQUENCE [LARGE SCALE GENOMIC DNA]</scope>
    <source>
        <strain evidence="2 3">MBLA0158</strain>
    </source>
</reference>
<sequence>MNLTALGLGVFLLAFAGYLLGDPLGRARSWVPVREWRYDPAGAETTQRLRMVVYATAVALTGIVFVVVGLALE</sequence>
<evidence type="ECO:0000313" key="2">
    <source>
        <dbReference type="EMBL" id="MFA1611926.1"/>
    </source>
</evidence>
<name>A0ABD5MKV6_9EURY</name>
<accession>A0ABD5MKV6</accession>
<keyword evidence="3" id="KW-1185">Reference proteome</keyword>
<feature type="transmembrane region" description="Helical" evidence="1">
    <location>
        <begin position="51"/>
        <end position="72"/>
    </location>
</feature>
<dbReference type="RefSeq" id="WP_372390375.1">
    <property type="nucleotide sequence ID" value="NZ_JBGNYA010000001.1"/>
</dbReference>